<reference evidence="1" key="1">
    <citation type="submission" date="2018-02" db="EMBL/GenBank/DDBJ databases">
        <title>Rhizophora mucronata_Transcriptome.</title>
        <authorList>
            <person name="Meera S.P."/>
            <person name="Sreeshan A."/>
            <person name="Augustine A."/>
        </authorList>
    </citation>
    <scope>NUCLEOTIDE SEQUENCE</scope>
    <source>
        <tissue evidence="1">Leaf</tissue>
    </source>
</reference>
<protein>
    <submittedName>
        <fullName evidence="1">Uncharacterized protein</fullName>
    </submittedName>
</protein>
<name>A0A2P2N980_RHIMU</name>
<dbReference type="EMBL" id="GGEC01058547">
    <property type="protein sequence ID" value="MBX39031.1"/>
    <property type="molecule type" value="Transcribed_RNA"/>
</dbReference>
<evidence type="ECO:0000313" key="1">
    <source>
        <dbReference type="EMBL" id="MBX39031.1"/>
    </source>
</evidence>
<dbReference type="AlphaFoldDB" id="A0A2P2N980"/>
<accession>A0A2P2N980</accession>
<organism evidence="1">
    <name type="scientific">Rhizophora mucronata</name>
    <name type="common">Asiatic mangrove</name>
    <dbReference type="NCBI Taxonomy" id="61149"/>
    <lineage>
        <taxon>Eukaryota</taxon>
        <taxon>Viridiplantae</taxon>
        <taxon>Streptophyta</taxon>
        <taxon>Embryophyta</taxon>
        <taxon>Tracheophyta</taxon>
        <taxon>Spermatophyta</taxon>
        <taxon>Magnoliopsida</taxon>
        <taxon>eudicotyledons</taxon>
        <taxon>Gunneridae</taxon>
        <taxon>Pentapetalae</taxon>
        <taxon>rosids</taxon>
        <taxon>fabids</taxon>
        <taxon>Malpighiales</taxon>
        <taxon>Rhizophoraceae</taxon>
        <taxon>Rhizophora</taxon>
    </lineage>
</organism>
<sequence>MKSCLYQLHVYFRKWNLLLDKLLFMFSLCIQKLSSCGHN</sequence>
<proteinExistence type="predicted"/>